<dbReference type="GO" id="GO:1904680">
    <property type="term" value="F:peptide transmembrane transporter activity"/>
    <property type="evidence" value="ECO:0007669"/>
    <property type="project" value="TreeGrafter"/>
</dbReference>
<feature type="compositionally biased region" description="Gly residues" evidence="4">
    <location>
        <begin position="12"/>
        <end position="26"/>
    </location>
</feature>
<dbReference type="Gene3D" id="3.10.105.10">
    <property type="entry name" value="Dipeptide-binding Protein, Domain 3"/>
    <property type="match status" value="1"/>
</dbReference>
<organism evidence="6 8">
    <name type="scientific">Halorubrum ezzemoulense</name>
    <name type="common">Halorubrum chaoviator</name>
    <dbReference type="NCBI Taxonomy" id="337243"/>
    <lineage>
        <taxon>Archaea</taxon>
        <taxon>Methanobacteriati</taxon>
        <taxon>Methanobacteriota</taxon>
        <taxon>Stenosarchaea group</taxon>
        <taxon>Halobacteria</taxon>
        <taxon>Halobacteriales</taxon>
        <taxon>Haloferacaceae</taxon>
        <taxon>Halorubrum</taxon>
    </lineage>
</organism>
<feature type="region of interest" description="Disordered" evidence="4">
    <location>
        <begin position="1"/>
        <end position="45"/>
    </location>
</feature>
<dbReference type="InterPro" id="IPR030678">
    <property type="entry name" value="Peptide/Ni-bd"/>
</dbReference>
<dbReference type="GO" id="GO:0042597">
    <property type="term" value="C:periplasmic space"/>
    <property type="evidence" value="ECO:0007669"/>
    <property type="project" value="UniProtKB-ARBA"/>
</dbReference>
<dbReference type="InterPro" id="IPR000914">
    <property type="entry name" value="SBP_5_dom"/>
</dbReference>
<dbReference type="AlphaFoldDB" id="A0A256K8X3"/>
<evidence type="ECO:0000259" key="5">
    <source>
        <dbReference type="Pfam" id="PF00496"/>
    </source>
</evidence>
<dbReference type="KEGG" id="hezz:EO776_01440"/>
<evidence type="ECO:0000313" key="7">
    <source>
        <dbReference type="EMBL" id="QAY21330.1"/>
    </source>
</evidence>
<comment type="similarity">
    <text evidence="1">Belongs to the bacterial solute-binding protein 5 family.</text>
</comment>
<dbReference type="Pfam" id="PF00496">
    <property type="entry name" value="SBP_bac_5"/>
    <property type="match status" value="1"/>
</dbReference>
<evidence type="ECO:0000256" key="1">
    <source>
        <dbReference type="ARBA" id="ARBA00005695"/>
    </source>
</evidence>
<proteinExistence type="inferred from homology"/>
<dbReference type="SUPFAM" id="SSF53850">
    <property type="entry name" value="Periplasmic binding protein-like II"/>
    <property type="match status" value="1"/>
</dbReference>
<reference evidence="7" key="3">
    <citation type="journal article" date="2019" name="Microbiol. Resour. Announc.">
        <title>Complete Genome Sequence of Halorubrum ezzemoulense Strain Fb21.</title>
        <authorList>
            <person name="Feng Y."/>
            <person name="Louyakis A.S."/>
            <person name="Makkay A.M."/>
            <person name="Guerrero R.O."/>
            <person name="Papke R.T."/>
            <person name="Gogarten J.P."/>
        </authorList>
    </citation>
    <scope>NUCLEOTIDE SEQUENCE</scope>
    <source>
        <strain evidence="7">Fb21</strain>
    </source>
</reference>
<dbReference type="CDD" id="cd00995">
    <property type="entry name" value="PBP2_NikA_DppA_OppA_like"/>
    <property type="match status" value="1"/>
</dbReference>
<dbReference type="PANTHER" id="PTHR30290:SF9">
    <property type="entry name" value="OLIGOPEPTIDE-BINDING PROTEIN APPA"/>
    <property type="match status" value="1"/>
</dbReference>
<dbReference type="Proteomes" id="UP000216409">
    <property type="component" value="Unassembled WGS sequence"/>
</dbReference>
<name>A0A256K8X3_HALEZ</name>
<reference evidence="6 8" key="1">
    <citation type="journal article" date="2014" name="Front. Microbiol.">
        <title>Population and genomic analysis of the genus Halorubrum.</title>
        <authorList>
            <person name="Fullmer M.S."/>
            <person name="Soucy S.M."/>
            <person name="Swithers K.S."/>
            <person name="Makkay A.M."/>
            <person name="Wheeler R."/>
            <person name="Ventosa A."/>
            <person name="Gogarten J.P."/>
            <person name="Papke R.T."/>
        </authorList>
    </citation>
    <scope>NUCLEOTIDE SEQUENCE [LARGE SCALE GENOMIC DNA]</scope>
    <source>
        <strain evidence="6 8">LD3</strain>
    </source>
</reference>
<reference evidence="6" key="2">
    <citation type="submission" date="2017-05" db="EMBL/GenBank/DDBJ databases">
        <authorList>
            <person name="Song R."/>
            <person name="Chenine A.L."/>
            <person name="Ruprecht R.M."/>
        </authorList>
    </citation>
    <scope>NUCLEOTIDE SEQUENCE</scope>
    <source>
        <strain evidence="6">LD3</strain>
    </source>
</reference>
<gene>
    <name evidence="6" type="ORF">DJ83_04770</name>
    <name evidence="7" type="ORF">EO776_01440</name>
</gene>
<dbReference type="InterPro" id="IPR039424">
    <property type="entry name" value="SBP_5"/>
</dbReference>
<dbReference type="GO" id="GO:0015833">
    <property type="term" value="P:peptide transport"/>
    <property type="evidence" value="ECO:0007669"/>
    <property type="project" value="TreeGrafter"/>
</dbReference>
<evidence type="ECO:0000256" key="3">
    <source>
        <dbReference type="ARBA" id="ARBA00022729"/>
    </source>
</evidence>
<dbReference type="Gene3D" id="3.40.190.10">
    <property type="entry name" value="Periplasmic binding protein-like II"/>
    <property type="match status" value="1"/>
</dbReference>
<keyword evidence="3" id="KW-0732">Signal</keyword>
<dbReference type="GO" id="GO:0043190">
    <property type="term" value="C:ATP-binding cassette (ABC) transporter complex"/>
    <property type="evidence" value="ECO:0007669"/>
    <property type="project" value="InterPro"/>
</dbReference>
<evidence type="ECO:0000313" key="6">
    <source>
        <dbReference type="EMBL" id="OYR62736.1"/>
    </source>
</evidence>
<evidence type="ECO:0000313" key="9">
    <source>
        <dbReference type="Proteomes" id="UP000293073"/>
    </source>
</evidence>
<sequence length="530" mass="58385">MAGVGTTLAGCASGGDGSDGSGGDGGDGSDDAPIGPTGEPEEGGTLVWGHSEVTQELDIHLAQTAASSRFLNNVHETLVGLTNELEISSDPDITRPGLASDWSINDDRTEYTFTLRDGVTFHDGSDLTSSDVRYTIERITDPDVGARYSGVFTSVESVETPDDSTVVLQMSERYNPLLRQLAFSGTAIIPEGSGPDQASNPVGTGPFVFESRQQGNRAELSAFDDYWGEGPYVDALEERTMTDPDTRLTGLTDGDLDYINDIPLDDMTDYVDGANDNVQTSTWRPLAFNHMYLHNDRPPFDSVNWRRAIDFAIDKQELVEGALFGQGTTLATPSFPNSPYRNGELEPRPQDIEQARSLIEESEYGMNEFAPIEFKVTTNYPWHITAATIMEQSFSELGLEVEIQELQWGDWLTQVTANMDYRMAMVNWFGGWEPAQMYRGLFHSEGSFNSFAYASDDFDTAIENAESAPTEEEEVEYYREAQRVLHEEVPSPMLWFRDGAMGAKPSVGALDTVLAPNNSEVNFSATWLDE</sequence>
<reference evidence="9" key="4">
    <citation type="submission" date="2019-01" db="EMBL/GenBank/DDBJ databases">
        <title>Complete genome of Halorubrum ezzemoulense strain FB21.</title>
        <authorList>
            <person name="Feng Y."/>
            <person name="Louyakis A.S."/>
            <person name="Papke R.T."/>
            <person name="Gogarten J.P."/>
        </authorList>
    </citation>
    <scope>NUCLEOTIDE SEQUENCE [LARGE SCALE GENOMIC DNA]</scope>
    <source>
        <strain evidence="9">Fb21</strain>
    </source>
</reference>
<dbReference type="EMBL" id="CP034940">
    <property type="protein sequence ID" value="QAY21330.1"/>
    <property type="molecule type" value="Genomic_DNA"/>
</dbReference>
<evidence type="ECO:0000256" key="2">
    <source>
        <dbReference type="ARBA" id="ARBA00022448"/>
    </source>
</evidence>
<keyword evidence="2" id="KW-0813">Transport</keyword>
<evidence type="ECO:0000256" key="4">
    <source>
        <dbReference type="SAM" id="MobiDB-lite"/>
    </source>
</evidence>
<dbReference type="PIRSF" id="PIRSF002741">
    <property type="entry name" value="MppA"/>
    <property type="match status" value="1"/>
</dbReference>
<dbReference type="EMBL" id="NHOW01000053">
    <property type="protein sequence ID" value="OYR62736.1"/>
    <property type="molecule type" value="Genomic_DNA"/>
</dbReference>
<dbReference type="Proteomes" id="UP000293073">
    <property type="component" value="Chromosome"/>
</dbReference>
<feature type="domain" description="Solute-binding protein family 5" evidence="5">
    <location>
        <begin position="95"/>
        <end position="446"/>
    </location>
</feature>
<evidence type="ECO:0000313" key="8">
    <source>
        <dbReference type="Proteomes" id="UP000216409"/>
    </source>
</evidence>
<accession>A0A256K8X3</accession>
<dbReference type="PANTHER" id="PTHR30290">
    <property type="entry name" value="PERIPLASMIC BINDING COMPONENT OF ABC TRANSPORTER"/>
    <property type="match status" value="1"/>
</dbReference>
<protein>
    <submittedName>
        <fullName evidence="6">ABC transporter substrate-binding protein</fullName>
    </submittedName>
</protein>